<comment type="caution">
    <text evidence="1">The sequence shown here is derived from an EMBL/GenBank/DDBJ whole genome shotgun (WGS) entry which is preliminary data.</text>
</comment>
<accession>A0A524RQZ7</accession>
<dbReference type="EMBL" id="SRMO01000017">
    <property type="protein sequence ID" value="TGG96418.1"/>
    <property type="molecule type" value="Genomic_DNA"/>
</dbReference>
<reference evidence="1 2" key="1">
    <citation type="journal article" date="2019" name="mSystems">
        <title>Life at home and on the roam: Genomic adaptions reflect the dual lifestyle of an intracellular, facultative symbiont.</title>
        <authorList>
            <person name="Burgsdorf I."/>
        </authorList>
    </citation>
    <scope>NUCLEOTIDE SEQUENCE [LARGE SCALE GENOMIC DNA]</scope>
    <source>
        <strain evidence="1">277cV</strain>
    </source>
</reference>
<gene>
    <name evidence="1" type="ORF">ERJ67_00835</name>
</gene>
<evidence type="ECO:0000313" key="2">
    <source>
        <dbReference type="Proteomes" id="UP000317990"/>
    </source>
</evidence>
<name>A0A524RQZ7_9CHRO</name>
<dbReference type="Proteomes" id="UP000317990">
    <property type="component" value="Unassembled WGS sequence"/>
</dbReference>
<proteinExistence type="predicted"/>
<protein>
    <submittedName>
        <fullName evidence="1">Uncharacterized protein</fullName>
    </submittedName>
</protein>
<dbReference type="AlphaFoldDB" id="A0A524RQZ7"/>
<sequence>MRIYPQVQFILMRDHSSPSIKSPAASRALQAFLNGNGNGCRRTFQHPLDLERRVALEFVHQMVSEIINRELDPPLPDGLQVLASHEPRN</sequence>
<organism evidence="1 2">
    <name type="scientific">Aphanocapsa feldmannii 277cV</name>
    <dbReference type="NCBI Taxonomy" id="2507553"/>
    <lineage>
        <taxon>Bacteria</taxon>
        <taxon>Bacillati</taxon>
        <taxon>Cyanobacteriota</taxon>
        <taxon>Cyanophyceae</taxon>
        <taxon>Oscillatoriophycideae</taxon>
        <taxon>Chroococcales</taxon>
        <taxon>Microcystaceae</taxon>
        <taxon>Aphanocapsa</taxon>
    </lineage>
</organism>
<evidence type="ECO:0000313" key="1">
    <source>
        <dbReference type="EMBL" id="TGG96418.1"/>
    </source>
</evidence>